<dbReference type="SMART" id="SM00267">
    <property type="entry name" value="GGDEF"/>
    <property type="match status" value="1"/>
</dbReference>
<dbReference type="CDD" id="cd01948">
    <property type="entry name" value="EAL"/>
    <property type="match status" value="1"/>
</dbReference>
<evidence type="ECO:0000259" key="2">
    <source>
        <dbReference type="PROSITE" id="PS50883"/>
    </source>
</evidence>
<dbReference type="Gene3D" id="3.30.70.270">
    <property type="match status" value="1"/>
</dbReference>
<feature type="domain" description="EAL" evidence="2">
    <location>
        <begin position="537"/>
        <end position="791"/>
    </location>
</feature>
<evidence type="ECO:0000259" key="3">
    <source>
        <dbReference type="PROSITE" id="PS50887"/>
    </source>
</evidence>
<dbReference type="PANTHER" id="PTHR44757">
    <property type="entry name" value="DIGUANYLATE CYCLASE DGCP"/>
    <property type="match status" value="1"/>
</dbReference>
<dbReference type="PROSITE" id="PS50887">
    <property type="entry name" value="GGDEF"/>
    <property type="match status" value="1"/>
</dbReference>
<keyword evidence="1" id="KW-1133">Transmembrane helix</keyword>
<name>A0A1E5FAM5_VIBSP</name>
<proteinExistence type="predicted"/>
<keyword evidence="1" id="KW-0812">Transmembrane</keyword>
<dbReference type="AlphaFoldDB" id="A0A1E5FAM5"/>
<sequence length="796" mass="90532">MKLSLKINYILLPVMVVIFSIAGVFSYTSQKMQLNSSLSEQLQTELTHISHELNEALRELDSATRMSLENYYIQKYLIEIYDDTAQYYTEKELTGYINQLKLNHSTIESFALVDINGKELIYFNTSDPFTKYAADTVVTDHLAAIQQALDLKGVAHVNASTYKLYDSVEGPEFLVVKTFTPEQSFTVPTFSYGQTLLTAVVRSKVRHYDEFQESVKSKLGPDAQLILKPNATSHSLGNEEQIEDITLPGYELGFQLIHNLWSIKVCLSQIHLNELYKPFQLLYAVIVLSVTAVTFLLLKWLIVKQIIKPVERLTKKVESVNHNDLVYIERSKSNDEVSILTNKYINLITDLDDLAKRDSLTGLPNRKKFNLDITRIMSNCTETDTKCAVIYFDIDNFKHVNDKYGHHVGDHLFVVFAERLVESFVDFEWGNLTISELEFARLSGDEFAIIVGGLDDLDILTEFAHRILSLFEDGFEVDGTQFDIGVSVGISVYPDDASSVTELVNNADSAMYACKNVAGRNHYQFYSKEMDREIKRHTQINEDLKEAIKSNGFYLTYMPVYDIEKGKIKGAEVLIRTSHEALLSYGPADFIPVAESSGLIKHIDYWVFENALQKLSVWIKELNFDGTLAINFSSWQLHNSDFVNVLSGLLTRYEIPAHMIEMEITETCFIPGDEQNIERLKALKQLGVKVSLDDFGTGYTAFSQLINYPIDTLKIDRMFVNAIDSESTDKQLIEVIIEMAKIYDLNIIAEGVETVSQLDYVRNKGCQEVQGFLLSKPLKEDDFIAAWKRGSLPEYS</sequence>
<dbReference type="SUPFAM" id="SSF141868">
    <property type="entry name" value="EAL domain-like"/>
    <property type="match status" value="1"/>
</dbReference>
<dbReference type="Gene3D" id="3.20.20.450">
    <property type="entry name" value="EAL domain"/>
    <property type="match status" value="1"/>
</dbReference>
<dbReference type="SUPFAM" id="SSF55073">
    <property type="entry name" value="Nucleotide cyclase"/>
    <property type="match status" value="1"/>
</dbReference>
<evidence type="ECO:0000313" key="4">
    <source>
        <dbReference type="EMBL" id="OEF84836.1"/>
    </source>
</evidence>
<dbReference type="InterPro" id="IPR001633">
    <property type="entry name" value="EAL_dom"/>
</dbReference>
<dbReference type="PANTHER" id="PTHR44757:SF2">
    <property type="entry name" value="BIOFILM ARCHITECTURE MAINTENANCE PROTEIN MBAA"/>
    <property type="match status" value="1"/>
</dbReference>
<dbReference type="RefSeq" id="WP_019826090.1">
    <property type="nucleotide sequence ID" value="NZ_AJZD02000360.1"/>
</dbReference>
<evidence type="ECO:0000313" key="5">
    <source>
        <dbReference type="Proteomes" id="UP000094802"/>
    </source>
</evidence>
<dbReference type="InterPro" id="IPR000160">
    <property type="entry name" value="GGDEF_dom"/>
</dbReference>
<dbReference type="EMBL" id="AJZD02000360">
    <property type="protein sequence ID" value="OEF84836.1"/>
    <property type="molecule type" value="Genomic_DNA"/>
</dbReference>
<comment type="caution">
    <text evidence="4">The sequence shown here is derived from an EMBL/GenBank/DDBJ whole genome shotgun (WGS) entry which is preliminary data.</text>
</comment>
<dbReference type="InterPro" id="IPR029787">
    <property type="entry name" value="Nucleotide_cyclase"/>
</dbReference>
<keyword evidence="1" id="KW-0472">Membrane</keyword>
<organism evidence="4 5">
    <name type="scientific">Vibrio splendidus 12E03</name>
    <dbReference type="NCBI Taxonomy" id="1191305"/>
    <lineage>
        <taxon>Bacteria</taxon>
        <taxon>Pseudomonadati</taxon>
        <taxon>Pseudomonadota</taxon>
        <taxon>Gammaproteobacteria</taxon>
        <taxon>Vibrionales</taxon>
        <taxon>Vibrionaceae</taxon>
        <taxon>Vibrio</taxon>
    </lineage>
</organism>
<dbReference type="InterPro" id="IPR052155">
    <property type="entry name" value="Biofilm_reg_signaling"/>
</dbReference>
<protein>
    <submittedName>
        <fullName evidence="4">Diguanylate cyclase</fullName>
    </submittedName>
</protein>
<dbReference type="InterPro" id="IPR043128">
    <property type="entry name" value="Rev_trsase/Diguanyl_cyclase"/>
</dbReference>
<feature type="domain" description="GGDEF" evidence="3">
    <location>
        <begin position="385"/>
        <end position="528"/>
    </location>
</feature>
<dbReference type="Pfam" id="PF00990">
    <property type="entry name" value="GGDEF"/>
    <property type="match status" value="1"/>
</dbReference>
<accession>A0A1E5FAM5</accession>
<dbReference type="Gene3D" id="6.10.340.10">
    <property type="match status" value="1"/>
</dbReference>
<feature type="transmembrane region" description="Helical" evidence="1">
    <location>
        <begin position="7"/>
        <end position="27"/>
    </location>
</feature>
<feature type="transmembrane region" description="Helical" evidence="1">
    <location>
        <begin position="281"/>
        <end position="302"/>
    </location>
</feature>
<dbReference type="PROSITE" id="PS50883">
    <property type="entry name" value="EAL"/>
    <property type="match status" value="1"/>
</dbReference>
<evidence type="ECO:0000256" key="1">
    <source>
        <dbReference type="SAM" id="Phobius"/>
    </source>
</evidence>
<gene>
    <name evidence="4" type="ORF">A142_13585</name>
</gene>
<dbReference type="OrthoDB" id="8416215at2"/>
<dbReference type="Pfam" id="PF00563">
    <property type="entry name" value="EAL"/>
    <property type="match status" value="1"/>
</dbReference>
<dbReference type="CDD" id="cd01949">
    <property type="entry name" value="GGDEF"/>
    <property type="match status" value="1"/>
</dbReference>
<dbReference type="NCBIfam" id="TIGR00254">
    <property type="entry name" value="GGDEF"/>
    <property type="match status" value="1"/>
</dbReference>
<dbReference type="InterPro" id="IPR035919">
    <property type="entry name" value="EAL_sf"/>
</dbReference>
<reference evidence="4 5" key="1">
    <citation type="journal article" date="2012" name="Science">
        <title>Ecological populations of bacteria act as socially cohesive units of antibiotic production and resistance.</title>
        <authorList>
            <person name="Cordero O.X."/>
            <person name="Wildschutte H."/>
            <person name="Kirkup B."/>
            <person name="Proehl S."/>
            <person name="Ngo L."/>
            <person name="Hussain F."/>
            <person name="Le Roux F."/>
            <person name="Mincer T."/>
            <person name="Polz M.F."/>
        </authorList>
    </citation>
    <scope>NUCLEOTIDE SEQUENCE [LARGE SCALE GENOMIC DNA]</scope>
    <source>
        <strain evidence="4 5">12E03</strain>
    </source>
</reference>
<dbReference type="Proteomes" id="UP000094802">
    <property type="component" value="Unassembled WGS sequence"/>
</dbReference>
<dbReference type="SMART" id="SM00052">
    <property type="entry name" value="EAL"/>
    <property type="match status" value="1"/>
</dbReference>